<dbReference type="Gramene" id="PUZ60980">
    <property type="protein sequence ID" value="PUZ60980"/>
    <property type="gene ID" value="GQ55_4G231600"/>
</dbReference>
<organism evidence="6 7">
    <name type="scientific">Panicum hallii var. hallii</name>
    <dbReference type="NCBI Taxonomy" id="1504633"/>
    <lineage>
        <taxon>Eukaryota</taxon>
        <taxon>Viridiplantae</taxon>
        <taxon>Streptophyta</taxon>
        <taxon>Embryophyta</taxon>
        <taxon>Tracheophyta</taxon>
        <taxon>Spermatophyta</taxon>
        <taxon>Magnoliopsida</taxon>
        <taxon>Liliopsida</taxon>
        <taxon>Poales</taxon>
        <taxon>Poaceae</taxon>
        <taxon>PACMAD clade</taxon>
        <taxon>Panicoideae</taxon>
        <taxon>Panicodae</taxon>
        <taxon>Paniceae</taxon>
        <taxon>Panicinae</taxon>
        <taxon>Panicum</taxon>
        <taxon>Panicum sect. Panicum</taxon>
    </lineage>
</organism>
<name>A0A2T7DZH2_9POAL</name>
<dbReference type="EMBL" id="CM009752">
    <property type="protein sequence ID" value="PUZ60980.1"/>
    <property type="molecule type" value="Genomic_DNA"/>
</dbReference>
<dbReference type="GO" id="GO:0000978">
    <property type="term" value="F:RNA polymerase II cis-regulatory region sequence-specific DNA binding"/>
    <property type="evidence" value="ECO:0007669"/>
    <property type="project" value="TreeGrafter"/>
</dbReference>
<proteinExistence type="inferred from homology"/>
<dbReference type="PANTHER" id="PTHR11064:SF162">
    <property type="entry name" value="TRANSCRIPTION FACTOR CBF_NF-Y_ARCHAEAL HISTONE DOMAIN-CONTAINING PROTEIN"/>
    <property type="match status" value="1"/>
</dbReference>
<dbReference type="GO" id="GO:0046982">
    <property type="term" value="F:protein heterodimerization activity"/>
    <property type="evidence" value="ECO:0007669"/>
    <property type="project" value="InterPro"/>
</dbReference>
<sequence>MDKNQAINHQDGARGTDQAPEEQRIPRATVARIMSHASPPSSKIKGDAKEAVDNCLVEFCAVLIAAAVEECRRDKRTTVTGDDLILALSNLGFNDYVRPLALYLRRYREIEGKRPRARHSSMAALDPTALAVEVEALQPPSPDPTPQLEPQSVRDVTELGLHACTLCGVRLQRPLQEPCRRHLVLMTTRNK</sequence>
<evidence type="ECO:0000256" key="1">
    <source>
        <dbReference type="ARBA" id="ARBA00009053"/>
    </source>
</evidence>
<dbReference type="PANTHER" id="PTHR11064">
    <property type="entry name" value="CCAAT-BINDING TRANSCRIPTION FACTOR-RELATED"/>
    <property type="match status" value="1"/>
</dbReference>
<dbReference type="GO" id="GO:0001228">
    <property type="term" value="F:DNA-binding transcription activator activity, RNA polymerase II-specific"/>
    <property type="evidence" value="ECO:0007669"/>
    <property type="project" value="InterPro"/>
</dbReference>
<feature type="domain" description="Transcription factor CBF/NF-Y/archaeal histone" evidence="5">
    <location>
        <begin position="24"/>
        <end position="88"/>
    </location>
</feature>
<keyword evidence="2" id="KW-0805">Transcription regulation</keyword>
<evidence type="ECO:0000256" key="3">
    <source>
        <dbReference type="ARBA" id="ARBA00023163"/>
    </source>
</evidence>
<feature type="region of interest" description="Disordered" evidence="4">
    <location>
        <begin position="1"/>
        <end position="26"/>
    </location>
</feature>
<keyword evidence="3" id="KW-0804">Transcription</keyword>
<evidence type="ECO:0000313" key="6">
    <source>
        <dbReference type="EMBL" id="PUZ60980.1"/>
    </source>
</evidence>
<dbReference type="GO" id="GO:0016602">
    <property type="term" value="C:CCAAT-binding factor complex"/>
    <property type="evidence" value="ECO:0007669"/>
    <property type="project" value="InterPro"/>
</dbReference>
<dbReference type="Pfam" id="PF00808">
    <property type="entry name" value="CBFD_NFYB_HMF"/>
    <property type="match status" value="1"/>
</dbReference>
<evidence type="ECO:0000259" key="5">
    <source>
        <dbReference type="Pfam" id="PF00808"/>
    </source>
</evidence>
<evidence type="ECO:0000256" key="2">
    <source>
        <dbReference type="ARBA" id="ARBA00023015"/>
    </source>
</evidence>
<dbReference type="STRING" id="1504633.A0A2T7DZH2"/>
<keyword evidence="7" id="KW-1185">Reference proteome</keyword>
<comment type="similarity">
    <text evidence="1">Belongs to the NFYB/HAP3 subunit family.</text>
</comment>
<dbReference type="OrthoDB" id="613379at2759"/>
<dbReference type="Gene3D" id="1.10.20.10">
    <property type="entry name" value="Histone, subunit A"/>
    <property type="match status" value="1"/>
</dbReference>
<reference evidence="6 7" key="1">
    <citation type="submission" date="2018-04" db="EMBL/GenBank/DDBJ databases">
        <title>WGS assembly of Panicum hallii var. hallii HAL2.</title>
        <authorList>
            <person name="Lovell J."/>
            <person name="Jenkins J."/>
            <person name="Lowry D."/>
            <person name="Mamidi S."/>
            <person name="Sreedasyam A."/>
            <person name="Weng X."/>
            <person name="Barry K."/>
            <person name="Bonette J."/>
            <person name="Campitelli B."/>
            <person name="Daum C."/>
            <person name="Gordon S."/>
            <person name="Gould B."/>
            <person name="Lipzen A."/>
            <person name="MacQueen A."/>
            <person name="Palacio-Mejia J."/>
            <person name="Plott C."/>
            <person name="Shakirov E."/>
            <person name="Shu S."/>
            <person name="Yoshinaga Y."/>
            <person name="Zane M."/>
            <person name="Rokhsar D."/>
            <person name="Grimwood J."/>
            <person name="Schmutz J."/>
            <person name="Juenger T."/>
        </authorList>
    </citation>
    <scope>NUCLEOTIDE SEQUENCE [LARGE SCALE GENOMIC DNA]</scope>
    <source>
        <strain evidence="7">cv. HAL2</strain>
    </source>
</reference>
<dbReference type="InterPro" id="IPR009072">
    <property type="entry name" value="Histone-fold"/>
</dbReference>
<dbReference type="AlphaFoldDB" id="A0A2T7DZH2"/>
<dbReference type="CDD" id="cd22907">
    <property type="entry name" value="HFD_NFYB"/>
    <property type="match status" value="1"/>
</dbReference>
<dbReference type="Proteomes" id="UP000244336">
    <property type="component" value="Chromosome 4"/>
</dbReference>
<gene>
    <name evidence="6" type="ORF">GQ55_4G231600</name>
</gene>
<evidence type="ECO:0000313" key="7">
    <source>
        <dbReference type="Proteomes" id="UP000244336"/>
    </source>
</evidence>
<accession>A0A2T7DZH2</accession>
<evidence type="ECO:0000256" key="4">
    <source>
        <dbReference type="SAM" id="MobiDB-lite"/>
    </source>
</evidence>
<dbReference type="InterPro" id="IPR027113">
    <property type="entry name" value="Transc_fact_NFYB/HAP3"/>
</dbReference>
<protein>
    <recommendedName>
        <fullName evidence="5">Transcription factor CBF/NF-Y/archaeal histone domain-containing protein</fullName>
    </recommendedName>
</protein>
<dbReference type="InterPro" id="IPR003958">
    <property type="entry name" value="CBFA_NFYB_domain"/>
</dbReference>
<dbReference type="SUPFAM" id="SSF47113">
    <property type="entry name" value="Histone-fold"/>
    <property type="match status" value="1"/>
</dbReference>